<accession>A0A645JDA3</accession>
<reference evidence="1" key="1">
    <citation type="submission" date="2019-08" db="EMBL/GenBank/DDBJ databases">
        <authorList>
            <person name="Kucharzyk K."/>
            <person name="Murdoch R.W."/>
            <person name="Higgins S."/>
            <person name="Loffler F."/>
        </authorList>
    </citation>
    <scope>NUCLEOTIDE SEQUENCE</scope>
</reference>
<organism evidence="1">
    <name type="scientific">bioreactor metagenome</name>
    <dbReference type="NCBI Taxonomy" id="1076179"/>
    <lineage>
        <taxon>unclassified sequences</taxon>
        <taxon>metagenomes</taxon>
        <taxon>ecological metagenomes</taxon>
    </lineage>
</organism>
<proteinExistence type="predicted"/>
<evidence type="ECO:0000313" key="1">
    <source>
        <dbReference type="EMBL" id="MPN57533.1"/>
    </source>
</evidence>
<dbReference type="AlphaFoldDB" id="A0A645JDA3"/>
<sequence>MWPARHLAHAGHRGIGIKIIQIAFLKRTQQQPVRLDPHHACIDLYIHLFSLLSHVFYEKAAFSSSPYMLIT</sequence>
<gene>
    <name evidence="1" type="ORF">SDC9_205227</name>
</gene>
<dbReference type="EMBL" id="VSSQ01129139">
    <property type="protein sequence ID" value="MPN57533.1"/>
    <property type="molecule type" value="Genomic_DNA"/>
</dbReference>
<name>A0A645JDA3_9ZZZZ</name>
<comment type="caution">
    <text evidence="1">The sequence shown here is derived from an EMBL/GenBank/DDBJ whole genome shotgun (WGS) entry which is preliminary data.</text>
</comment>
<protein>
    <submittedName>
        <fullName evidence="1">Uncharacterized protein</fullName>
    </submittedName>
</protein>